<feature type="region of interest" description="Disordered" evidence="1">
    <location>
        <begin position="1"/>
        <end position="95"/>
    </location>
</feature>
<dbReference type="EMBL" id="BTGU01003062">
    <property type="protein sequence ID" value="GMN26101.1"/>
    <property type="molecule type" value="Genomic_DNA"/>
</dbReference>
<accession>A0AA87ZEL3</accession>
<protein>
    <submittedName>
        <fullName evidence="2">Uncharacterized protein</fullName>
    </submittedName>
</protein>
<evidence type="ECO:0000313" key="3">
    <source>
        <dbReference type="Proteomes" id="UP001187192"/>
    </source>
</evidence>
<evidence type="ECO:0000313" key="2">
    <source>
        <dbReference type="EMBL" id="GMN26101.1"/>
    </source>
</evidence>
<feature type="compositionally biased region" description="Polar residues" evidence="1">
    <location>
        <begin position="70"/>
        <end position="90"/>
    </location>
</feature>
<feature type="compositionally biased region" description="Basic and acidic residues" evidence="1">
    <location>
        <begin position="57"/>
        <end position="69"/>
    </location>
</feature>
<organism evidence="2 3">
    <name type="scientific">Ficus carica</name>
    <name type="common">Common fig</name>
    <dbReference type="NCBI Taxonomy" id="3494"/>
    <lineage>
        <taxon>Eukaryota</taxon>
        <taxon>Viridiplantae</taxon>
        <taxon>Streptophyta</taxon>
        <taxon>Embryophyta</taxon>
        <taxon>Tracheophyta</taxon>
        <taxon>Spermatophyta</taxon>
        <taxon>Magnoliopsida</taxon>
        <taxon>eudicotyledons</taxon>
        <taxon>Gunneridae</taxon>
        <taxon>Pentapetalae</taxon>
        <taxon>rosids</taxon>
        <taxon>fabids</taxon>
        <taxon>Rosales</taxon>
        <taxon>Moraceae</taxon>
        <taxon>Ficeae</taxon>
        <taxon>Ficus</taxon>
    </lineage>
</organism>
<keyword evidence="3" id="KW-1185">Reference proteome</keyword>
<evidence type="ECO:0000256" key="1">
    <source>
        <dbReference type="SAM" id="MobiDB-lite"/>
    </source>
</evidence>
<dbReference type="Proteomes" id="UP001187192">
    <property type="component" value="Unassembled WGS sequence"/>
</dbReference>
<reference evidence="2" key="1">
    <citation type="submission" date="2023-07" db="EMBL/GenBank/DDBJ databases">
        <title>draft genome sequence of fig (Ficus carica).</title>
        <authorList>
            <person name="Takahashi T."/>
            <person name="Nishimura K."/>
        </authorList>
    </citation>
    <scope>NUCLEOTIDE SEQUENCE</scope>
</reference>
<dbReference type="AlphaFoldDB" id="A0AA87ZEL3"/>
<sequence>MPSKEAASSVISFDPETPQVEGKKTAKRQLTFTEPISEEEKSSSHHQPPPSQVQIQSRRDPSKKEKEASHQNLQIPNQTPNPAKSTQNPDVASELMSSLEKIDERGKVRGSWFMAHNNGSTISSPAFGSRKCCRRSHGLTGVALSRALIDRKCNLQTARNVAVTNRS</sequence>
<gene>
    <name evidence="2" type="ORF">TIFTF001_043961</name>
</gene>
<comment type="caution">
    <text evidence="2">The sequence shown here is derived from an EMBL/GenBank/DDBJ whole genome shotgun (WGS) entry which is preliminary data.</text>
</comment>
<proteinExistence type="predicted"/>
<name>A0AA87ZEL3_FICCA</name>